<dbReference type="AlphaFoldDB" id="A0AAV6JCT1"/>
<dbReference type="NCBIfam" id="TIGR00756">
    <property type="entry name" value="PPR"/>
    <property type="match status" value="2"/>
</dbReference>
<evidence type="ECO:0000313" key="4">
    <source>
        <dbReference type="EMBL" id="KAG5539016.1"/>
    </source>
</evidence>
<name>A0AAV6JCT1_9ERIC</name>
<protein>
    <recommendedName>
        <fullName evidence="6">Pentatricopeptide repeat-containing protein</fullName>
    </recommendedName>
</protein>
<organism evidence="4 5">
    <name type="scientific">Rhododendron griersonianum</name>
    <dbReference type="NCBI Taxonomy" id="479676"/>
    <lineage>
        <taxon>Eukaryota</taxon>
        <taxon>Viridiplantae</taxon>
        <taxon>Streptophyta</taxon>
        <taxon>Embryophyta</taxon>
        <taxon>Tracheophyta</taxon>
        <taxon>Spermatophyta</taxon>
        <taxon>Magnoliopsida</taxon>
        <taxon>eudicotyledons</taxon>
        <taxon>Gunneridae</taxon>
        <taxon>Pentapetalae</taxon>
        <taxon>asterids</taxon>
        <taxon>Ericales</taxon>
        <taxon>Ericaceae</taxon>
        <taxon>Ericoideae</taxon>
        <taxon>Rhodoreae</taxon>
        <taxon>Rhododendron</taxon>
    </lineage>
</organism>
<reference evidence="4" key="1">
    <citation type="submission" date="2020-08" db="EMBL/GenBank/DDBJ databases">
        <title>Plant Genome Project.</title>
        <authorList>
            <person name="Zhang R.-G."/>
        </authorList>
    </citation>
    <scope>NUCLEOTIDE SEQUENCE</scope>
    <source>
        <strain evidence="4">WSP0</strain>
        <tissue evidence="4">Leaf</tissue>
    </source>
</reference>
<dbReference type="EMBL" id="JACTNZ010000007">
    <property type="protein sequence ID" value="KAG5539016.1"/>
    <property type="molecule type" value="Genomic_DNA"/>
</dbReference>
<dbReference type="InterPro" id="IPR011990">
    <property type="entry name" value="TPR-like_helical_dom_sf"/>
</dbReference>
<accession>A0AAV6JCT1</accession>
<evidence type="ECO:0008006" key="6">
    <source>
        <dbReference type="Google" id="ProtNLM"/>
    </source>
</evidence>
<proteinExistence type="inferred from homology"/>
<keyword evidence="2" id="KW-0677">Repeat</keyword>
<gene>
    <name evidence="4" type="ORF">RHGRI_019540</name>
</gene>
<dbReference type="Proteomes" id="UP000823749">
    <property type="component" value="Chromosome 7"/>
</dbReference>
<dbReference type="Gene3D" id="1.25.40.10">
    <property type="entry name" value="Tetratricopeptide repeat domain"/>
    <property type="match status" value="1"/>
</dbReference>
<feature type="repeat" description="PPR" evidence="3">
    <location>
        <begin position="11"/>
        <end position="45"/>
    </location>
</feature>
<feature type="repeat" description="PPR" evidence="3">
    <location>
        <begin position="90"/>
        <end position="124"/>
    </location>
</feature>
<dbReference type="PANTHER" id="PTHR47936">
    <property type="entry name" value="PPR_LONG DOMAIN-CONTAINING PROTEIN"/>
    <property type="match status" value="1"/>
</dbReference>
<dbReference type="InterPro" id="IPR002885">
    <property type="entry name" value="PPR_rpt"/>
</dbReference>
<evidence type="ECO:0000256" key="2">
    <source>
        <dbReference type="ARBA" id="ARBA00022737"/>
    </source>
</evidence>
<dbReference type="PROSITE" id="PS51375">
    <property type="entry name" value="PPR"/>
    <property type="match status" value="2"/>
</dbReference>
<evidence type="ECO:0000256" key="3">
    <source>
        <dbReference type="PROSITE-ProRule" id="PRU00708"/>
    </source>
</evidence>
<keyword evidence="5" id="KW-1185">Reference proteome</keyword>
<comment type="similarity">
    <text evidence="1">Belongs to the PPR family. P subfamily.</text>
</comment>
<evidence type="ECO:0000256" key="1">
    <source>
        <dbReference type="ARBA" id="ARBA00007626"/>
    </source>
</evidence>
<dbReference type="PANTHER" id="PTHR47936:SF1">
    <property type="entry name" value="PENTATRICOPEPTIDE REPEAT-CONTAINING PROTEIN GUN1, CHLOROPLASTIC"/>
    <property type="match status" value="1"/>
</dbReference>
<comment type="caution">
    <text evidence="4">The sequence shown here is derived from an EMBL/GenBank/DDBJ whole genome shotgun (WGS) entry which is preliminary data.</text>
</comment>
<evidence type="ECO:0000313" key="5">
    <source>
        <dbReference type="Proteomes" id="UP000823749"/>
    </source>
</evidence>
<sequence length="338" mass="37816">MEYFTGRCKPDAETFNALINVHGRAGQWRWAMNIKDDMLRAAVCICTLLPYREEVGWCLGGEMVEVLAVPVKGRWRACGGGSGDVVIPPSRSTYNNLINACESSGNWRQVLQVCQMMTENGVGPDQGRFTEAESTFTTMKVAGDWEKAAALLEEMGMNNVQPDAIAFSARLRAFNTGCQPAKVMSLAGVMREKNIPFSDAIFLEMLSACSILRDWSMTTKLIKMMEPSFPVISVGVLNQLLLFIGKSGKIETMMMIFLKIVATGGEISVSTYSIVLRIFWLLEIGGNISRYWDGRRMQEFNRHLKCIAGYCTLHKMGVGFRYAAVIQERVRKLSFCKF</sequence>
<dbReference type="Pfam" id="PF01535">
    <property type="entry name" value="PPR"/>
    <property type="match status" value="2"/>
</dbReference>